<dbReference type="SUPFAM" id="SSF52172">
    <property type="entry name" value="CheY-like"/>
    <property type="match status" value="1"/>
</dbReference>
<feature type="domain" description="Response regulatory" evidence="3">
    <location>
        <begin position="2"/>
        <end position="118"/>
    </location>
</feature>
<proteinExistence type="predicted"/>
<dbReference type="CDD" id="cd00156">
    <property type="entry name" value="REC"/>
    <property type="match status" value="1"/>
</dbReference>
<reference evidence="4 5" key="1">
    <citation type="submission" date="2022-11" db="EMBL/GenBank/DDBJ databases">
        <title>Minimal conservation of predation-associated metabolite biosynthetic gene clusters underscores biosynthetic potential of Myxococcota including descriptions for ten novel species: Archangium lansinium sp. nov., Myxococcus landrumus sp. nov., Nannocystis bai.</title>
        <authorList>
            <person name="Ahearne A."/>
            <person name="Stevens C."/>
            <person name="Phillips K."/>
        </authorList>
    </citation>
    <scope>NUCLEOTIDE SEQUENCE [LARGE SCALE GENOMIC DNA]</scope>
    <source>
        <strain evidence="4 5">MIWBW</strain>
    </source>
</reference>
<dbReference type="PANTHER" id="PTHR44591">
    <property type="entry name" value="STRESS RESPONSE REGULATOR PROTEIN 1"/>
    <property type="match status" value="1"/>
</dbReference>
<comment type="caution">
    <text evidence="4">The sequence shown here is derived from an EMBL/GenBank/DDBJ whole genome shotgun (WGS) entry which is preliminary data.</text>
</comment>
<dbReference type="Gene3D" id="3.40.50.2300">
    <property type="match status" value="1"/>
</dbReference>
<dbReference type="PANTHER" id="PTHR44591:SF3">
    <property type="entry name" value="RESPONSE REGULATORY DOMAIN-CONTAINING PROTEIN"/>
    <property type="match status" value="1"/>
</dbReference>
<organism evidence="4 5">
    <name type="scientific">Archangium lansingense</name>
    <dbReference type="NCBI Taxonomy" id="2995310"/>
    <lineage>
        <taxon>Bacteria</taxon>
        <taxon>Pseudomonadati</taxon>
        <taxon>Myxococcota</taxon>
        <taxon>Myxococcia</taxon>
        <taxon>Myxococcales</taxon>
        <taxon>Cystobacterineae</taxon>
        <taxon>Archangiaceae</taxon>
        <taxon>Archangium</taxon>
    </lineage>
</organism>
<evidence type="ECO:0000313" key="4">
    <source>
        <dbReference type="EMBL" id="MCY1079416.1"/>
    </source>
</evidence>
<dbReference type="InterPro" id="IPR001789">
    <property type="entry name" value="Sig_transdc_resp-reg_receiver"/>
</dbReference>
<name>A0ABT4ADL4_9BACT</name>
<evidence type="ECO:0000256" key="1">
    <source>
        <dbReference type="ARBA" id="ARBA00022553"/>
    </source>
</evidence>
<dbReference type="Proteomes" id="UP001207654">
    <property type="component" value="Unassembled WGS sequence"/>
</dbReference>
<evidence type="ECO:0000256" key="2">
    <source>
        <dbReference type="PROSITE-ProRule" id="PRU00169"/>
    </source>
</evidence>
<dbReference type="EMBL" id="JAPNKA010000001">
    <property type="protein sequence ID" value="MCY1079416.1"/>
    <property type="molecule type" value="Genomic_DNA"/>
</dbReference>
<dbReference type="PROSITE" id="PS50110">
    <property type="entry name" value="RESPONSE_REGULATORY"/>
    <property type="match status" value="1"/>
</dbReference>
<keyword evidence="1 2" id="KW-0597">Phosphoprotein</keyword>
<accession>A0ABT4ADL4</accession>
<sequence length="118" mass="13257">MNILVVDDDVELCTLLSRFLEKHGYTVYSAADALQALDILERHSVGLVISDYRMPHMDGIQFTEMLKADPRHQTTSVILMTGNADGNVHDKGLRKGVAMTLEKPLDFNQLLNLVRFAE</sequence>
<feature type="modified residue" description="4-aspartylphosphate" evidence="2">
    <location>
        <position position="51"/>
    </location>
</feature>
<dbReference type="Pfam" id="PF00072">
    <property type="entry name" value="Response_reg"/>
    <property type="match status" value="1"/>
</dbReference>
<gene>
    <name evidence="4" type="ORF">OV287_33650</name>
</gene>
<dbReference type="InterPro" id="IPR011006">
    <property type="entry name" value="CheY-like_superfamily"/>
</dbReference>
<dbReference type="RefSeq" id="WP_267538138.1">
    <property type="nucleotide sequence ID" value="NZ_JAPNKA010000001.1"/>
</dbReference>
<evidence type="ECO:0000313" key="5">
    <source>
        <dbReference type="Proteomes" id="UP001207654"/>
    </source>
</evidence>
<evidence type="ECO:0000259" key="3">
    <source>
        <dbReference type="PROSITE" id="PS50110"/>
    </source>
</evidence>
<protein>
    <submittedName>
        <fullName evidence="4">Response regulator</fullName>
    </submittedName>
</protein>
<dbReference type="SMART" id="SM00448">
    <property type="entry name" value="REC"/>
    <property type="match status" value="1"/>
</dbReference>
<dbReference type="InterPro" id="IPR050595">
    <property type="entry name" value="Bact_response_regulator"/>
</dbReference>
<keyword evidence="5" id="KW-1185">Reference proteome</keyword>